<sequence length="374" mass="40910">MKTSAFAGSLPGKFGAPPVKAARGLLASWVAVRGVFGGSVGDTGTTSFLDQGRTEPTPEPTLSPPRGLRRFLGKDPVESDLSRRRFRLRGGPARTVFTTAETSYVFGFNAVMSREIEKVEDLPEEQRPFGYEGAAAGCTLLDLLTLTRGRRLHELLAGPAQHHRHAAYLGAGRAYALLRLRPVWGARRAHPLLRWLAVDGFGFQWSLSRADRMIGERTMPDLLTRAHCAVFDQGLGRLLWYHDGASPDDVAARIGGYPPSRRADLWSGVGFAAAYTGGAESDELWWLTEHAGADGFRSHLAQGCAFAVAARLRSGALPDHVAQAVLILTGAEPDEAAAWTDRALIALGHEAHTHEDFQSWQSQTRRSWTRRHRC</sequence>
<dbReference type="Pfam" id="PF08012">
    <property type="entry name" value="DUF1702"/>
    <property type="match status" value="1"/>
</dbReference>
<name>A0A4R4YQ07_9ACTN</name>
<feature type="region of interest" description="Disordered" evidence="1">
    <location>
        <begin position="43"/>
        <end position="67"/>
    </location>
</feature>
<dbReference type="OrthoDB" id="2530105at2"/>
<evidence type="ECO:0000256" key="1">
    <source>
        <dbReference type="SAM" id="MobiDB-lite"/>
    </source>
</evidence>
<accession>A0A4R4YQ07</accession>
<dbReference type="AlphaFoldDB" id="A0A4R4YQ07"/>
<dbReference type="InterPro" id="IPR012964">
    <property type="entry name" value="DUF1702"/>
</dbReference>
<keyword evidence="3" id="KW-1185">Reference proteome</keyword>
<evidence type="ECO:0000313" key="3">
    <source>
        <dbReference type="Proteomes" id="UP000295302"/>
    </source>
</evidence>
<dbReference type="EMBL" id="SMKQ01000075">
    <property type="protein sequence ID" value="TDD45622.1"/>
    <property type="molecule type" value="Genomic_DNA"/>
</dbReference>
<proteinExistence type="predicted"/>
<reference evidence="2 3" key="1">
    <citation type="submission" date="2019-03" db="EMBL/GenBank/DDBJ databases">
        <title>Draft genome sequences of novel Actinobacteria.</title>
        <authorList>
            <person name="Sahin N."/>
            <person name="Ay H."/>
            <person name="Saygin H."/>
        </authorList>
    </citation>
    <scope>NUCLEOTIDE SEQUENCE [LARGE SCALE GENOMIC DNA]</scope>
    <source>
        <strain evidence="2 3">CH32</strain>
    </source>
</reference>
<protein>
    <submittedName>
        <fullName evidence="2">DUF1702 family protein</fullName>
    </submittedName>
</protein>
<gene>
    <name evidence="2" type="ORF">E1286_23360</name>
</gene>
<organism evidence="2 3">
    <name type="scientific">Nonomuraea terrae</name>
    <dbReference type="NCBI Taxonomy" id="2530383"/>
    <lineage>
        <taxon>Bacteria</taxon>
        <taxon>Bacillati</taxon>
        <taxon>Actinomycetota</taxon>
        <taxon>Actinomycetes</taxon>
        <taxon>Streptosporangiales</taxon>
        <taxon>Streptosporangiaceae</taxon>
        <taxon>Nonomuraea</taxon>
    </lineage>
</organism>
<comment type="caution">
    <text evidence="2">The sequence shown here is derived from an EMBL/GenBank/DDBJ whole genome shotgun (WGS) entry which is preliminary data.</text>
</comment>
<evidence type="ECO:0000313" key="2">
    <source>
        <dbReference type="EMBL" id="TDD45622.1"/>
    </source>
</evidence>
<dbReference type="Proteomes" id="UP000295302">
    <property type="component" value="Unassembled WGS sequence"/>
</dbReference>